<dbReference type="NCBIfam" id="TIGR01720">
    <property type="entry name" value="NRPS-para261"/>
    <property type="match status" value="1"/>
</dbReference>
<dbReference type="InterPro" id="IPR036736">
    <property type="entry name" value="ACP-like_sf"/>
</dbReference>
<feature type="domain" description="Carrier" evidence="7">
    <location>
        <begin position="940"/>
        <end position="1014"/>
    </location>
</feature>
<dbReference type="InterPro" id="IPR020845">
    <property type="entry name" value="AMP-binding_CS"/>
</dbReference>
<protein>
    <submittedName>
        <fullName evidence="8">Mycobactin peptide synthetase MbtF</fullName>
    </submittedName>
</protein>
<dbReference type="InterPro" id="IPR045851">
    <property type="entry name" value="AMP-bd_C_sf"/>
</dbReference>
<accession>A0ABT6LXE8</accession>
<dbReference type="Pfam" id="PF00668">
    <property type="entry name" value="Condensation"/>
    <property type="match status" value="2"/>
</dbReference>
<dbReference type="NCBIfam" id="TIGR01733">
    <property type="entry name" value="AA-adenyl-dom"/>
    <property type="match status" value="1"/>
</dbReference>
<evidence type="ECO:0000256" key="2">
    <source>
        <dbReference type="ARBA" id="ARBA00022450"/>
    </source>
</evidence>
<dbReference type="SUPFAM" id="SSF52777">
    <property type="entry name" value="CoA-dependent acyltransferases"/>
    <property type="match status" value="4"/>
</dbReference>
<dbReference type="PANTHER" id="PTHR45527:SF1">
    <property type="entry name" value="FATTY ACID SYNTHASE"/>
    <property type="match status" value="1"/>
</dbReference>
<dbReference type="InterPro" id="IPR042099">
    <property type="entry name" value="ANL_N_sf"/>
</dbReference>
<dbReference type="InterPro" id="IPR023213">
    <property type="entry name" value="CAT-like_dom_sf"/>
</dbReference>
<dbReference type="InterPro" id="IPR010060">
    <property type="entry name" value="NRPS_synth"/>
</dbReference>
<dbReference type="Proteomes" id="UP001160499">
    <property type="component" value="Unassembled WGS sequence"/>
</dbReference>
<evidence type="ECO:0000313" key="8">
    <source>
        <dbReference type="EMBL" id="MDH6220983.1"/>
    </source>
</evidence>
<dbReference type="InterPro" id="IPR020806">
    <property type="entry name" value="PKS_PP-bd"/>
</dbReference>
<dbReference type="Gene3D" id="3.30.559.10">
    <property type="entry name" value="Chloramphenicol acetyltransferase-like domain"/>
    <property type="match status" value="2"/>
</dbReference>
<dbReference type="SUPFAM" id="SSF47336">
    <property type="entry name" value="ACP-like"/>
    <property type="match status" value="1"/>
</dbReference>
<dbReference type="InterPro" id="IPR000873">
    <property type="entry name" value="AMP-dep_synth/lig_dom"/>
</dbReference>
<comment type="caution">
    <text evidence="8">The sequence shown here is derived from an EMBL/GenBank/DDBJ whole genome shotgun (WGS) entry which is preliminary data.</text>
</comment>
<dbReference type="Gene3D" id="3.40.50.12780">
    <property type="entry name" value="N-terminal domain of ligase-like"/>
    <property type="match status" value="1"/>
</dbReference>
<dbReference type="Gene3D" id="3.30.559.30">
    <property type="entry name" value="Nonribosomal peptide synthetase, condensation domain"/>
    <property type="match status" value="2"/>
</dbReference>
<dbReference type="CDD" id="cd05930">
    <property type="entry name" value="A_NRPS"/>
    <property type="match status" value="1"/>
</dbReference>
<dbReference type="SUPFAM" id="SSF56801">
    <property type="entry name" value="Acetyl-CoA synthetase-like"/>
    <property type="match status" value="1"/>
</dbReference>
<evidence type="ECO:0000256" key="5">
    <source>
        <dbReference type="ARBA" id="ARBA00023194"/>
    </source>
</evidence>
<dbReference type="PROSITE" id="PS00455">
    <property type="entry name" value="AMP_BINDING"/>
    <property type="match status" value="1"/>
</dbReference>
<dbReference type="Pfam" id="PF13193">
    <property type="entry name" value="AMP-binding_C"/>
    <property type="match status" value="1"/>
</dbReference>
<evidence type="ECO:0000259" key="7">
    <source>
        <dbReference type="PROSITE" id="PS50075"/>
    </source>
</evidence>
<dbReference type="Gene3D" id="1.10.1200.10">
    <property type="entry name" value="ACP-like"/>
    <property type="match status" value="1"/>
</dbReference>
<dbReference type="InterPro" id="IPR010071">
    <property type="entry name" value="AA_adenyl_dom"/>
</dbReference>
<dbReference type="SMART" id="SM00823">
    <property type="entry name" value="PKS_PP"/>
    <property type="match status" value="1"/>
</dbReference>
<evidence type="ECO:0000256" key="3">
    <source>
        <dbReference type="ARBA" id="ARBA00022553"/>
    </source>
</evidence>
<evidence type="ECO:0000313" key="9">
    <source>
        <dbReference type="Proteomes" id="UP001160499"/>
    </source>
</evidence>
<organism evidence="8 9">
    <name type="scientific">Streptomyces pseudovenezuelae</name>
    <dbReference type="NCBI Taxonomy" id="67350"/>
    <lineage>
        <taxon>Bacteria</taxon>
        <taxon>Bacillati</taxon>
        <taxon>Actinomycetota</taxon>
        <taxon>Actinomycetes</taxon>
        <taxon>Kitasatosporales</taxon>
        <taxon>Streptomycetaceae</taxon>
        <taxon>Streptomyces</taxon>
        <taxon>Streptomyces aurantiacus group</taxon>
    </lineage>
</organism>
<dbReference type="RefSeq" id="WP_280881739.1">
    <property type="nucleotide sequence ID" value="NZ_JARXVH010000020.1"/>
</dbReference>
<dbReference type="EMBL" id="JARXVH010000020">
    <property type="protein sequence ID" value="MDH6220983.1"/>
    <property type="molecule type" value="Genomic_DNA"/>
</dbReference>
<comment type="cofactor">
    <cofactor evidence="1">
        <name>pantetheine 4'-phosphate</name>
        <dbReference type="ChEBI" id="CHEBI:47942"/>
    </cofactor>
</comment>
<proteinExistence type="predicted"/>
<feature type="region of interest" description="Disordered" evidence="6">
    <location>
        <begin position="922"/>
        <end position="941"/>
    </location>
</feature>
<evidence type="ECO:0000256" key="1">
    <source>
        <dbReference type="ARBA" id="ARBA00001957"/>
    </source>
</evidence>
<dbReference type="Gene3D" id="3.30.300.30">
    <property type="match status" value="1"/>
</dbReference>
<evidence type="ECO:0000256" key="4">
    <source>
        <dbReference type="ARBA" id="ARBA00022737"/>
    </source>
</evidence>
<dbReference type="InterPro" id="IPR025110">
    <property type="entry name" value="AMP-bd_C"/>
</dbReference>
<dbReference type="CDD" id="cd19543">
    <property type="entry name" value="DCL_NRPS"/>
    <property type="match status" value="1"/>
</dbReference>
<gene>
    <name evidence="8" type="ORF">M2283_008325</name>
</gene>
<dbReference type="InterPro" id="IPR009081">
    <property type="entry name" value="PP-bd_ACP"/>
</dbReference>
<keyword evidence="5" id="KW-0045">Antibiotic biosynthesis</keyword>
<keyword evidence="2" id="KW-0596">Phosphopantetheine</keyword>
<keyword evidence="4" id="KW-0677">Repeat</keyword>
<keyword evidence="9" id="KW-1185">Reference proteome</keyword>
<evidence type="ECO:0000256" key="6">
    <source>
        <dbReference type="SAM" id="MobiDB-lite"/>
    </source>
</evidence>
<dbReference type="PROSITE" id="PS50075">
    <property type="entry name" value="CARRIER"/>
    <property type="match status" value="1"/>
</dbReference>
<dbReference type="InterPro" id="IPR001242">
    <property type="entry name" value="Condensation_dom"/>
</dbReference>
<reference evidence="8 9" key="1">
    <citation type="submission" date="2023-04" db="EMBL/GenBank/DDBJ databases">
        <title>Forest soil microbial communities from Buena Vista Peninsula, Colon Province, Panama.</title>
        <authorList>
            <person name="Bouskill N."/>
        </authorList>
    </citation>
    <scope>NUCLEOTIDE SEQUENCE [LARGE SCALE GENOMIC DNA]</scope>
    <source>
        <strain evidence="8 9">GGS1</strain>
    </source>
</reference>
<dbReference type="PANTHER" id="PTHR45527">
    <property type="entry name" value="NONRIBOSOMAL PEPTIDE SYNTHETASE"/>
    <property type="match status" value="1"/>
</dbReference>
<dbReference type="Pfam" id="PF00501">
    <property type="entry name" value="AMP-binding"/>
    <property type="match status" value="1"/>
</dbReference>
<name>A0ABT6LXE8_9ACTN</name>
<dbReference type="Pfam" id="PF00550">
    <property type="entry name" value="PP-binding"/>
    <property type="match status" value="1"/>
</dbReference>
<sequence length="1518" mass="161920">MKKPSPVKAAPLAEVWPLSPLQEGLLFHTSFDAGGPDVYALQTVISVDGPLDPERFRASWQALLNRHAALRASFHQRKSGAPVQLIAHEVELPWQETDLSGLADAERMAEAAELAARERTHRLDLSVAPMLRLLLIRLTEERHQLVMTTHHILLDGWSMPVLLDELAEIYAAGGDARTLPPAAAYRDYLAWLSRQDKDAARAAWQREMAGTDEPTLVAAEARGRAAVLPREYTLELSEAATGTLTDLAREHGLTVNTVVQGAWALVLARLTRRDDVVFGATVAGRPPELPGVETMVGLLINTLPVRVRLQPEQPVLDMLRALQERQTALLAHQHLGLAEVQRVAGPGAGFDTLMVYESFPRAPEKPERPETYSISGGATQQATNYPLTVGVTPHDRLRIEVAYRPDLFDERQAAGIGRRLVRVLEQIAADPQVRLSGIDVLDADERALVVEGWNDTGRPVGSATVPELFAACAERTPGAPAVRCGAVELSYAELDERSNRLARFLRKHGVVAETRVGLRLPRGVDMVVAMLGVWRAGAAYVPLDPEYPADRLAFMTADSGAVLVIDEIWLSDADELIAAEPVEPLGVVSDADRLAYVIYTSGSTGRPKGVTVAHRGLANLVAAMGPVLGAGPGEVTLQFASFSFDASVLDVAVTLSTGGTLAIATSEERTDPLALAEMIRSSGVSVASVVPSLLGVLDPESVPGVRNWVLGAERLSADLAARWRARAGVWNTYGPTEATVMATAVEIAQGITPESAPPAIGRPLTNTRVFVLDSFLRPVAPDMVGEVYLAGPGLARGYLGRADLTAERFVACPFDAGTRMYRTGDLARWTDDGLLHFVGRADEQVKVRGFRIELGEVESVLAAHPDITQATVVVREDRLIAYVMSRSEPSVIREFAAERLPEYMVPATVVLLDELPLTPNGKVDQSALPAPDTERGAGRAPATPVEEALCGLFAEVLAVDEVGVDDDFFVMGGDSIMSMQLASRARRAGWVLSPRQVFEERTPARLAHVVEPVEAVGVGVGVQDVGTGEVGFTPVMRSVGDAAVSPEFAQWMVVGAPARFGLDVLSAGVRALLDTHDMLRARLVVGEDRFDVGLPESVDVTALVSHVDAAGQDSAELDHTVIVAAQAAVGRLDPAAGVMLQAVWVDAGPDAPGRLLLVVHHLVVDGVSWRILVPDLRAACEAVIAGRTPVLDATGTSFRRWSGLLIEEAVSERRTAEFEEWTRLLTGREPLLGQRPLDPARDTEASTVRRNWRVPTSQAETLVTRTPAAFHCGVHEVLLAALAGAIGVWRPECATGLLVDVEGHGREAAVAEGVDLSRTVGWFASTHPLRLRLGAVGLGRVRTGGPAAGALLKAVKEQAQAIPGEGLGYELLRHLNAETGPVLAALPAPQIGFNYLGRFPAGRADGSSGAWEPVGGSGLGGAADPDTPARHGLEAVALVEDTAAGPELTVSLAWPGTLVEDTDAEQLGLIWLEMLAGLATHTAADPGAGGHTPSDFPLFALAQDEVDDLESEFADDHA</sequence>
<keyword evidence="3" id="KW-0597">Phosphoprotein</keyword>